<name>A0A8K0GD31_IGNLU</name>
<dbReference type="InterPro" id="IPR003961">
    <property type="entry name" value="FN3_dom"/>
</dbReference>
<evidence type="ECO:0000259" key="2">
    <source>
        <dbReference type="PROSITE" id="PS50853"/>
    </source>
</evidence>
<dbReference type="EMBL" id="VTPC01002326">
    <property type="protein sequence ID" value="KAF2900240.1"/>
    <property type="molecule type" value="Genomic_DNA"/>
</dbReference>
<dbReference type="PROSITE" id="PS50853">
    <property type="entry name" value="FN3"/>
    <property type="match status" value="1"/>
</dbReference>
<dbReference type="Proteomes" id="UP000801492">
    <property type="component" value="Unassembled WGS sequence"/>
</dbReference>
<dbReference type="Gene3D" id="2.60.40.10">
    <property type="entry name" value="Immunoglobulins"/>
    <property type="match status" value="1"/>
</dbReference>
<evidence type="ECO:0000256" key="1">
    <source>
        <dbReference type="SAM" id="Coils"/>
    </source>
</evidence>
<accession>A0A8K0GD31</accession>
<dbReference type="InterPro" id="IPR013783">
    <property type="entry name" value="Ig-like_fold"/>
</dbReference>
<comment type="caution">
    <text evidence="3">The sequence shown here is derived from an EMBL/GenBank/DDBJ whole genome shotgun (WGS) entry which is preliminary data.</text>
</comment>
<evidence type="ECO:0000313" key="4">
    <source>
        <dbReference type="Proteomes" id="UP000801492"/>
    </source>
</evidence>
<keyword evidence="4" id="KW-1185">Reference proteome</keyword>
<organism evidence="3 4">
    <name type="scientific">Ignelater luminosus</name>
    <name type="common">Cucubano</name>
    <name type="synonym">Pyrophorus luminosus</name>
    <dbReference type="NCBI Taxonomy" id="2038154"/>
    <lineage>
        <taxon>Eukaryota</taxon>
        <taxon>Metazoa</taxon>
        <taxon>Ecdysozoa</taxon>
        <taxon>Arthropoda</taxon>
        <taxon>Hexapoda</taxon>
        <taxon>Insecta</taxon>
        <taxon>Pterygota</taxon>
        <taxon>Neoptera</taxon>
        <taxon>Endopterygota</taxon>
        <taxon>Coleoptera</taxon>
        <taxon>Polyphaga</taxon>
        <taxon>Elateriformia</taxon>
        <taxon>Elateroidea</taxon>
        <taxon>Elateridae</taxon>
        <taxon>Agrypninae</taxon>
        <taxon>Pyrophorini</taxon>
        <taxon>Ignelater</taxon>
    </lineage>
</organism>
<gene>
    <name evidence="3" type="ORF">ILUMI_05949</name>
</gene>
<dbReference type="CDD" id="cd00063">
    <property type="entry name" value="FN3"/>
    <property type="match status" value="1"/>
</dbReference>
<feature type="coiled-coil region" evidence="1">
    <location>
        <begin position="3"/>
        <end position="40"/>
    </location>
</feature>
<feature type="domain" description="Fibronectin type-III" evidence="2">
    <location>
        <begin position="166"/>
        <end position="270"/>
    </location>
</feature>
<sequence>MDIQEIQETLKDANDYLTRLKKLNAELSYAEQQIEVTSKETETNIQKVFDRLLTSIKLALFIRRDDLLNKTTKIRERGLTPLIESRKVVENKIENTSNLIILGQNLLKTNCNDKCAINEFANKSSLLGSLPEVPHLKEVPHLSFQYELNSEKDLIYICQNIGSVIHSSPVQISSLKEKPGAILVRWNISDNDDHLSDVQEYELQKAFGNLINDKHLQDNFRTCYIGTDTQHLAKDLVLNQQYTFRVRCKFEGEAEWSPWSIFEVCSTKLKPFCWRDNKHFVLTNESKIATPVNNSPSMLFSNVTEFNAGYSVDFTFLECDTNLNDTFVGLFATDDISEAAKITDTESICIEAVGNIYGSGSKKSTQFPSVIRGTKICFTCEKKDQNKLRINIDSCGKRVTYDWSINNKQIYFGARFNSAKWKIMLD</sequence>
<dbReference type="InterPro" id="IPR036116">
    <property type="entry name" value="FN3_sf"/>
</dbReference>
<keyword evidence="1" id="KW-0175">Coiled coil</keyword>
<protein>
    <recommendedName>
        <fullName evidence="2">Fibronectin type-III domain-containing protein</fullName>
    </recommendedName>
</protein>
<dbReference type="SUPFAM" id="SSF49265">
    <property type="entry name" value="Fibronectin type III"/>
    <property type="match status" value="1"/>
</dbReference>
<dbReference type="AlphaFoldDB" id="A0A8K0GD31"/>
<reference evidence="3" key="1">
    <citation type="submission" date="2019-08" db="EMBL/GenBank/DDBJ databases">
        <title>The genome of the North American firefly Photinus pyralis.</title>
        <authorList>
            <consortium name="Photinus pyralis genome working group"/>
            <person name="Fallon T.R."/>
            <person name="Sander Lower S.E."/>
            <person name="Weng J.-K."/>
        </authorList>
    </citation>
    <scope>NUCLEOTIDE SEQUENCE</scope>
    <source>
        <strain evidence="3">TRF0915ILg1</strain>
        <tissue evidence="3">Whole body</tissue>
    </source>
</reference>
<proteinExistence type="predicted"/>
<evidence type="ECO:0000313" key="3">
    <source>
        <dbReference type="EMBL" id="KAF2900240.1"/>
    </source>
</evidence>
<dbReference type="OrthoDB" id="9984427at2759"/>